<evidence type="ECO:0000313" key="3">
    <source>
        <dbReference type="EMBL" id="CFR91874.1"/>
    </source>
</evidence>
<evidence type="ECO:0000313" key="7">
    <source>
        <dbReference type="EMBL" id="CPC83956.1"/>
    </source>
</evidence>
<dbReference type="EMBL" id="CSBK01005630">
    <property type="protein sequence ID" value="CPC83956.1"/>
    <property type="molecule type" value="Genomic_DNA"/>
</dbReference>
<protein>
    <submittedName>
        <fullName evidence="4">Uncharacterized protein</fullName>
    </submittedName>
</protein>
<reference evidence="8 9" key="1">
    <citation type="submission" date="2015-03" db="EMBL/GenBank/DDBJ databases">
        <authorList>
            <consortium name="Pathogen Informatics"/>
        </authorList>
    </citation>
    <scope>NUCLEOTIDE SEQUENCE [LARGE SCALE GENOMIC DNA]</scope>
    <source>
        <strain evidence="3 11">C09601061</strain>
        <strain evidence="4 9">D00501624</strain>
        <strain evidence="5 10">G09801536</strain>
        <strain evidence="1 13">G09901357</strain>
        <strain evidence="2 12">H09601792</strain>
        <strain evidence="8">N09902308</strain>
        <strain evidence="6 14">P00601463</strain>
    </source>
</reference>
<evidence type="ECO:0000313" key="10">
    <source>
        <dbReference type="Proteomes" id="UP000045842"/>
    </source>
</evidence>
<name>A0A655FVL6_MYCTX</name>
<gene>
    <name evidence="3" type="ORF">ERS007657_02947</name>
    <name evidence="4" type="ORF">ERS007661_03787</name>
    <name evidence="5" type="ORF">ERS007679_01756</name>
    <name evidence="1" type="ORF">ERS007681_02646</name>
    <name evidence="2" type="ORF">ERS007688_01779</name>
    <name evidence="7" type="ORF">ERS007739_05773</name>
    <name evidence="6" type="ORF">ERS007741_02684</name>
</gene>
<dbReference type="Proteomes" id="UP000048600">
    <property type="component" value="Unassembled WGS sequence"/>
</dbReference>
<dbReference type="Proteomes" id="UP000045842">
    <property type="component" value="Unassembled WGS sequence"/>
</dbReference>
<dbReference type="EMBL" id="CGCX01001272">
    <property type="protein sequence ID" value="CFR91874.1"/>
    <property type="molecule type" value="Genomic_DNA"/>
</dbReference>
<evidence type="ECO:0000313" key="14">
    <source>
        <dbReference type="Proteomes" id="UP000048600"/>
    </source>
</evidence>
<sequence length="47" mass="4929">MVSISNIGGSQQSRVATFTSTAVHGTQVRRPVSNVVATIQSSLTPAW</sequence>
<reference evidence="7" key="2">
    <citation type="submission" date="2015-03" db="EMBL/GenBank/DDBJ databases">
        <authorList>
            <consortium name="Pathogen Informatics"/>
            <person name="Murphy D."/>
        </authorList>
    </citation>
    <scope>NUCLEOTIDE SEQUENCE</scope>
    <source>
        <strain evidence="7">N09902308</strain>
    </source>
</reference>
<evidence type="ECO:0000313" key="8">
    <source>
        <dbReference type="Proteomes" id="UP000039021"/>
    </source>
</evidence>
<evidence type="ECO:0000313" key="11">
    <source>
        <dbReference type="Proteomes" id="UP000046680"/>
    </source>
</evidence>
<dbReference type="EMBL" id="CHKL01000331">
    <property type="protein sequence ID" value="COW54506.1"/>
    <property type="molecule type" value="Genomic_DNA"/>
</dbReference>
<accession>A0A655FVL6</accession>
<evidence type="ECO:0000313" key="12">
    <source>
        <dbReference type="Proteomes" id="UP000046947"/>
    </source>
</evidence>
<dbReference type="EMBL" id="CFOH01000249">
    <property type="protein sequence ID" value="CFE50715.1"/>
    <property type="molecule type" value="Genomic_DNA"/>
</dbReference>
<dbReference type="EMBL" id="CFOE01000370">
    <property type="protein sequence ID" value="CFE40801.1"/>
    <property type="molecule type" value="Genomic_DNA"/>
</dbReference>
<dbReference type="Proteomes" id="UP000048289">
    <property type="component" value="Unassembled WGS sequence"/>
</dbReference>
<evidence type="ECO:0000313" key="5">
    <source>
        <dbReference type="EMBL" id="COV39370.1"/>
    </source>
</evidence>
<evidence type="ECO:0000313" key="1">
    <source>
        <dbReference type="EMBL" id="CFE40801.1"/>
    </source>
</evidence>
<dbReference type="AlphaFoldDB" id="A0A655FVL6"/>
<dbReference type="Proteomes" id="UP000046947">
    <property type="component" value="Unassembled WGS sequence"/>
</dbReference>
<dbReference type="Proteomes" id="UP000039217">
    <property type="component" value="Unassembled WGS sequence"/>
</dbReference>
<dbReference type="EMBL" id="CQQC01001851">
    <property type="protein sequence ID" value="CNW29356.1"/>
    <property type="molecule type" value="Genomic_DNA"/>
</dbReference>
<dbReference type="EMBL" id="CSAD01000203">
    <property type="protein sequence ID" value="COV39370.1"/>
    <property type="molecule type" value="Genomic_DNA"/>
</dbReference>
<organism evidence="4 9">
    <name type="scientific">Mycobacterium tuberculosis</name>
    <dbReference type="NCBI Taxonomy" id="1773"/>
    <lineage>
        <taxon>Bacteria</taxon>
        <taxon>Bacillati</taxon>
        <taxon>Actinomycetota</taxon>
        <taxon>Actinomycetes</taxon>
        <taxon>Mycobacteriales</taxon>
        <taxon>Mycobacteriaceae</taxon>
        <taxon>Mycobacterium</taxon>
        <taxon>Mycobacterium tuberculosis complex</taxon>
    </lineage>
</organism>
<dbReference type="Proteomes" id="UP000046680">
    <property type="component" value="Unassembled WGS sequence"/>
</dbReference>
<dbReference type="Proteomes" id="UP000039021">
    <property type="component" value="Unassembled WGS sequence"/>
</dbReference>
<evidence type="ECO:0000313" key="6">
    <source>
        <dbReference type="EMBL" id="COW54506.1"/>
    </source>
</evidence>
<evidence type="ECO:0000313" key="2">
    <source>
        <dbReference type="EMBL" id="CFE50715.1"/>
    </source>
</evidence>
<evidence type="ECO:0000313" key="9">
    <source>
        <dbReference type="Proteomes" id="UP000039217"/>
    </source>
</evidence>
<evidence type="ECO:0000313" key="13">
    <source>
        <dbReference type="Proteomes" id="UP000048289"/>
    </source>
</evidence>
<proteinExistence type="predicted"/>
<evidence type="ECO:0000313" key="4">
    <source>
        <dbReference type="EMBL" id="CNW29356.1"/>
    </source>
</evidence>